<evidence type="ECO:0000313" key="2">
    <source>
        <dbReference type="Proteomes" id="UP001054837"/>
    </source>
</evidence>
<name>A0AAV4QM06_9ARAC</name>
<proteinExistence type="predicted"/>
<comment type="caution">
    <text evidence="1">The sequence shown here is derived from an EMBL/GenBank/DDBJ whole genome shotgun (WGS) entry which is preliminary data.</text>
</comment>
<dbReference type="Proteomes" id="UP001054837">
    <property type="component" value="Unassembled WGS sequence"/>
</dbReference>
<organism evidence="1 2">
    <name type="scientific">Caerostris darwini</name>
    <dbReference type="NCBI Taxonomy" id="1538125"/>
    <lineage>
        <taxon>Eukaryota</taxon>
        <taxon>Metazoa</taxon>
        <taxon>Ecdysozoa</taxon>
        <taxon>Arthropoda</taxon>
        <taxon>Chelicerata</taxon>
        <taxon>Arachnida</taxon>
        <taxon>Araneae</taxon>
        <taxon>Araneomorphae</taxon>
        <taxon>Entelegynae</taxon>
        <taxon>Araneoidea</taxon>
        <taxon>Araneidae</taxon>
        <taxon>Caerostris</taxon>
    </lineage>
</organism>
<reference evidence="1 2" key="1">
    <citation type="submission" date="2021-06" db="EMBL/GenBank/DDBJ databases">
        <title>Caerostris darwini draft genome.</title>
        <authorList>
            <person name="Kono N."/>
            <person name="Arakawa K."/>
        </authorList>
    </citation>
    <scope>NUCLEOTIDE SEQUENCE [LARGE SCALE GENOMIC DNA]</scope>
</reference>
<dbReference type="EMBL" id="BPLQ01004518">
    <property type="protein sequence ID" value="GIY08493.1"/>
    <property type="molecule type" value="Genomic_DNA"/>
</dbReference>
<keyword evidence="2" id="KW-1185">Reference proteome</keyword>
<protein>
    <submittedName>
        <fullName evidence="1">Uncharacterized protein</fullName>
    </submittedName>
</protein>
<gene>
    <name evidence="1" type="ORF">CDAR_313251</name>
</gene>
<sequence>MGEMGEVPRDCILLSHTGFYGDEITNLLAKEGTFDKLILNDSLTYFEFCFKIKTSNQRYGKLLRLTPGIIGMLQVVPFELVEPSRPPIVFLQVDALSASLLIRGKQTFPHVLTITQSKPLPNTC</sequence>
<accession>A0AAV4QM06</accession>
<dbReference type="AlphaFoldDB" id="A0AAV4QM06"/>
<evidence type="ECO:0000313" key="1">
    <source>
        <dbReference type="EMBL" id="GIY08493.1"/>
    </source>
</evidence>